<feature type="compositionally biased region" description="Basic and acidic residues" evidence="1">
    <location>
        <begin position="120"/>
        <end position="131"/>
    </location>
</feature>
<dbReference type="AlphaFoldDB" id="A0A8T1FFU7"/>
<comment type="caution">
    <text evidence="2">The sequence shown here is derived from an EMBL/GenBank/DDBJ whole genome shotgun (WGS) entry which is preliminary data.</text>
</comment>
<organism evidence="2 3">
    <name type="scientific">Phytophthora cactorum</name>
    <dbReference type="NCBI Taxonomy" id="29920"/>
    <lineage>
        <taxon>Eukaryota</taxon>
        <taxon>Sar</taxon>
        <taxon>Stramenopiles</taxon>
        <taxon>Oomycota</taxon>
        <taxon>Peronosporomycetes</taxon>
        <taxon>Peronosporales</taxon>
        <taxon>Peronosporaceae</taxon>
        <taxon>Phytophthora</taxon>
    </lineage>
</organism>
<proteinExistence type="predicted"/>
<sequence>MQLRSISARSRGRGYSTRVDRQTRSRGIRHTINNRQSEHEEVTASVEEHNQSSIVNIVSQPSQQARSAAYALNFILNPAASHTDGENAGTTSQTNFDLDYGFRFGDDHDEIQDTAQPGASEDRANEMDPSHVDVSPPGNRRAEYSMDPEHIFYDFKADLIRAIRDHFPETSIIGSLFHVNQTCRRKMKAYGIGEPECKIAMKSDALDVLTVLKQDKVVKQGFKLKRHIAEKCTATGIAVSVEKWKKFWHYIKKTCNPLERFDREMNSSFPAPHPNLPDFVVGIEILARRFANLKYDIKIRRALVPQRLPIVYGNLLLYLRHLEAMIVTPLVIMKIHPKKTSQTCFELMGEISFHHEWKALYQYQ</sequence>
<reference evidence="2" key="1">
    <citation type="submission" date="2018-10" db="EMBL/GenBank/DDBJ databases">
        <title>Effector identification in a new, highly contiguous assembly of the strawberry crown rot pathogen Phytophthora cactorum.</title>
        <authorList>
            <person name="Armitage A.D."/>
            <person name="Nellist C.F."/>
            <person name="Bates H."/>
            <person name="Vickerstaff R.J."/>
            <person name="Harrison R.J."/>
        </authorList>
    </citation>
    <scope>NUCLEOTIDE SEQUENCE</scope>
    <source>
        <strain evidence="2">P415</strain>
    </source>
</reference>
<evidence type="ECO:0000313" key="2">
    <source>
        <dbReference type="EMBL" id="KAG2974555.1"/>
    </source>
</evidence>
<dbReference type="Proteomes" id="UP000697107">
    <property type="component" value="Unassembled WGS sequence"/>
</dbReference>
<name>A0A8T1FFU7_9STRA</name>
<dbReference type="VEuPathDB" id="FungiDB:PC110_g11687"/>
<gene>
    <name evidence="2" type="ORF">PC118_g14457</name>
</gene>
<feature type="region of interest" description="Disordered" evidence="1">
    <location>
        <begin position="1"/>
        <end position="40"/>
    </location>
</feature>
<evidence type="ECO:0000256" key="1">
    <source>
        <dbReference type="SAM" id="MobiDB-lite"/>
    </source>
</evidence>
<protein>
    <submittedName>
        <fullName evidence="2">Uncharacterized protein</fullName>
    </submittedName>
</protein>
<dbReference type="EMBL" id="RCML01000526">
    <property type="protein sequence ID" value="KAG2974555.1"/>
    <property type="molecule type" value="Genomic_DNA"/>
</dbReference>
<accession>A0A8T1FFU7</accession>
<evidence type="ECO:0000313" key="3">
    <source>
        <dbReference type="Proteomes" id="UP000697107"/>
    </source>
</evidence>
<feature type="region of interest" description="Disordered" evidence="1">
    <location>
        <begin position="107"/>
        <end position="141"/>
    </location>
</feature>